<gene>
    <name evidence="5" type="primary">LOC107564218</name>
</gene>
<protein>
    <submittedName>
        <fullName evidence="5">Uncharacterized LOC107564218</fullName>
    </submittedName>
</protein>
<feature type="compositionally biased region" description="Basic and acidic residues" evidence="2">
    <location>
        <begin position="1533"/>
        <end position="1546"/>
    </location>
</feature>
<feature type="region of interest" description="Disordered" evidence="2">
    <location>
        <begin position="927"/>
        <end position="1004"/>
    </location>
</feature>
<reference evidence="5" key="1">
    <citation type="submission" date="2025-08" db="UniProtKB">
        <authorList>
            <consortium name="Ensembl"/>
        </authorList>
    </citation>
    <scope>IDENTIFICATION</scope>
</reference>
<feature type="compositionally biased region" description="Low complexity" evidence="2">
    <location>
        <begin position="9"/>
        <end position="24"/>
    </location>
</feature>
<dbReference type="InterPro" id="IPR012340">
    <property type="entry name" value="NA-bd_OB-fold"/>
</dbReference>
<dbReference type="SUPFAM" id="SSF50249">
    <property type="entry name" value="Nucleic acid-binding proteins"/>
    <property type="match status" value="1"/>
</dbReference>
<feature type="compositionally biased region" description="Polar residues" evidence="2">
    <location>
        <begin position="717"/>
        <end position="726"/>
    </location>
</feature>
<evidence type="ECO:0000256" key="2">
    <source>
        <dbReference type="SAM" id="MobiDB-lite"/>
    </source>
</evidence>
<feature type="compositionally biased region" description="Basic and acidic residues" evidence="2">
    <location>
        <begin position="1174"/>
        <end position="1184"/>
    </location>
</feature>
<dbReference type="Proteomes" id="UP000472262">
    <property type="component" value="Unassembled WGS sequence"/>
</dbReference>
<feature type="region of interest" description="Disordered" evidence="2">
    <location>
        <begin position="1523"/>
        <end position="1546"/>
    </location>
</feature>
<dbReference type="PANTHER" id="PTHR12913">
    <property type="entry name" value="UNR PROTEIN N-RAS UPSTREAM GENE PROTEIN"/>
    <property type="match status" value="1"/>
</dbReference>
<evidence type="ECO:0000259" key="4">
    <source>
        <dbReference type="Pfam" id="PF23456"/>
    </source>
</evidence>
<feature type="region of interest" description="Disordered" evidence="2">
    <location>
        <begin position="1"/>
        <end position="57"/>
    </location>
</feature>
<feature type="transmembrane region" description="Helical" evidence="3">
    <location>
        <begin position="1609"/>
        <end position="1631"/>
    </location>
</feature>
<feature type="compositionally biased region" description="Basic and acidic residues" evidence="2">
    <location>
        <begin position="582"/>
        <end position="601"/>
    </location>
</feature>
<feature type="compositionally biased region" description="Polar residues" evidence="2">
    <location>
        <begin position="1186"/>
        <end position="1197"/>
    </location>
</feature>
<feature type="region of interest" description="Disordered" evidence="2">
    <location>
        <begin position="709"/>
        <end position="734"/>
    </location>
</feature>
<reference evidence="5" key="2">
    <citation type="submission" date="2025-09" db="UniProtKB">
        <authorList>
            <consortium name="Ensembl"/>
        </authorList>
    </citation>
    <scope>IDENTIFICATION</scope>
</reference>
<feature type="compositionally biased region" description="Polar residues" evidence="2">
    <location>
        <begin position="881"/>
        <end position="909"/>
    </location>
</feature>
<evidence type="ECO:0000313" key="5">
    <source>
        <dbReference type="Ensembl" id="ENSSGRP00000047035.1"/>
    </source>
</evidence>
<dbReference type="InterPro" id="IPR056400">
    <property type="entry name" value="CSDE1"/>
</dbReference>
<feature type="region of interest" description="Disordered" evidence="2">
    <location>
        <begin position="1174"/>
        <end position="1230"/>
    </location>
</feature>
<feature type="compositionally biased region" description="Polar residues" evidence="2">
    <location>
        <begin position="945"/>
        <end position="954"/>
    </location>
</feature>
<keyword evidence="3" id="KW-0472">Membrane</keyword>
<evidence type="ECO:0000313" key="6">
    <source>
        <dbReference type="Proteomes" id="UP000472262"/>
    </source>
</evidence>
<dbReference type="Ensembl" id="ENSSGRT00000050312.1">
    <property type="protein sequence ID" value="ENSSGRP00000047035.1"/>
    <property type="gene ID" value="ENSSGRG00000025135.1"/>
</dbReference>
<sequence length="1644" mass="186230">MGKNRKNGMRAAQPQRPGPQQGMRPPAPPRGPAPVFPMGPPGQRFPAPHRDFGPQPPRMRMRMMDDREGDRGFMHDGPYHPMDIPDRHEFRPRFDGPDPGFHHPEFGNRPAAPRFYHPELEYGPRFRSPEFCDRPPDFCPPEFRGRPASFHPAEFEGGPGFHRMNPGFDQMEQYGLRDPHYMPQMDPHFIIRSYLHKQANFKQFQKEKRQKGTRLVTPKSKNLFLYVSLKDNVKEANPGCIRTIISKDPIKLTFGKVDSNVTLLLYDRVEFQLLTNVITKEQRATNIKPKTPDTFQLTKEVRETGVIINKSDGTVTIMTEKHDSLTASATDNLTDEELNVSDDVELTILTVNNFCALGNFHVLLNVHLRLYLQWKPVTSEAGSQDLDVSSEIYEGTITKIAPKKSQSQEKQMDNQELTLGLLVTTVEGTEKRLSFRSGDVITKATMMVDDKVQFNICTNSVTKEECAVNVEILPETFQTDSEEQRKIGLVVKLDDNFGFIKTQQDPQLFFDTSEVMEDTKLTLSEKVEFTLVPVTEGGKQAVRIRRLNENVFTSAPKLEAFGVKEKVQYITFISLIKRSRSRSKEREERSRRSRSRSRERSSQSARKRSRSPADKYDHYAKQSRIKDPSDKKKVKSPDSVEDELLRKRRELMELNELIARKKAIVAMEHNAKKIEPEDGKSGVTTFDYEHVHRENIWMPDLKPVKSILKKQSEPHTDSQSQASASKETAAPFVKSESQEMQIGYHHQTCAFGSNTPGYSTFKCIAERTLTTAGSEKTSLTQIQDPKLVRKKKQLEDLSESIARKRAIIALEQKVKVVRGMPEMEAEYKFDSHTEDQFVMSKGNLWSSEIKPDIQPKKSILKKRSEIVTSQSDKTSVDEYGQPSQDDSSFTKPTSQKTATLPLNRSSNPQPIHPGMLGLFSRIMNASSAASQMTETPPFNKPVIPQSLTKASSSRSLHDQKSSSLSKGSNSQNDQHRASSRLPHDHPLSSNPSTSQTSTSDPKRNLSTQMERFLSALNKADTSVVNSLFQEARKDLTLINAQKPTQLQLDRNIPFMDEIYDPFKDEDGYDQPSLIGKQSGQERVKTETRLNDPSKDDLLPHERAVQDGSGFSQLVGMKYGVDPTAKAEKKSPYGYPMVSESWSAHKEDPNQFSEQWNQYEQDTDLYATEHKHYTDERSVYRERSPSVEYQNVSPNVQHSYIEDREMPDSKFDKSLVRQESEESSEDKNRKSENFEKIQSLLQTIGLHLDTAEVSKLADRTQERLYGKTKKPHSAPTHSFEQKREQSVSQPEQRGSGSRADSSDSEGFRSVSPAQSSNRKVYMSYKDSVKYKDQHKVEDVDLTSIKRTVVNLIPATNEQDPCEPEPTAVSKASYQPMTIVTTVQPATSQYAQNSTVSTFSASQYSQYQSSDQHVWGSVAPGLYPYGTLPPSPYGMGHQAMVPHMMSAYSSYTAQMASPYYGPPPLSMPHPYGPPPIPNPLHFSTMASAYCTQAASQIPNESIKTKPVRCLKTIETVQTVPTDKAGPASTLVTIQPKEDSKEKQTSEEAKNIQVATITEDDIKAKQKKRLEQFNQRMKLKKEQQMEAQRSRGQNRNSAPGIIIFRVFRFRHLLASGAIACLVCLFLYLANRIIAKILQSLFPRKKEQ</sequence>
<evidence type="ECO:0000256" key="1">
    <source>
        <dbReference type="SAM" id="Coils"/>
    </source>
</evidence>
<feature type="region of interest" description="Disordered" evidence="2">
    <location>
        <begin position="864"/>
        <end position="915"/>
    </location>
</feature>
<feature type="region of interest" description="Disordered" evidence="2">
    <location>
        <begin position="581"/>
        <end position="641"/>
    </location>
</feature>
<organism evidence="5 6">
    <name type="scientific">Sinocyclocheilus grahami</name>
    <name type="common">Dianchi golden-line fish</name>
    <name type="synonym">Barbus grahami</name>
    <dbReference type="NCBI Taxonomy" id="75366"/>
    <lineage>
        <taxon>Eukaryota</taxon>
        <taxon>Metazoa</taxon>
        <taxon>Chordata</taxon>
        <taxon>Craniata</taxon>
        <taxon>Vertebrata</taxon>
        <taxon>Euteleostomi</taxon>
        <taxon>Actinopterygii</taxon>
        <taxon>Neopterygii</taxon>
        <taxon>Teleostei</taxon>
        <taxon>Ostariophysi</taxon>
        <taxon>Cypriniformes</taxon>
        <taxon>Cyprinidae</taxon>
        <taxon>Cyprininae</taxon>
        <taxon>Sinocyclocheilus</taxon>
    </lineage>
</organism>
<feature type="compositionally biased region" description="Pro residues" evidence="2">
    <location>
        <begin position="25"/>
        <end position="40"/>
    </location>
</feature>
<dbReference type="PANTHER" id="PTHR12913:SF3">
    <property type="entry name" value="SI:DKEYP-121D4.3"/>
    <property type="match status" value="1"/>
</dbReference>
<keyword evidence="3" id="KW-0812">Transmembrane</keyword>
<feature type="compositionally biased region" description="Polar residues" evidence="2">
    <location>
        <begin position="927"/>
        <end position="936"/>
    </location>
</feature>
<feature type="compositionally biased region" description="Low complexity" evidence="2">
    <location>
        <begin position="988"/>
        <end position="999"/>
    </location>
</feature>
<feature type="compositionally biased region" description="Basic and acidic residues" evidence="2">
    <location>
        <begin position="611"/>
        <end position="638"/>
    </location>
</feature>
<feature type="domain" description="Cold shock" evidence="4">
    <location>
        <begin position="391"/>
        <end position="473"/>
    </location>
</feature>
<dbReference type="InParanoid" id="A0A672NFV4"/>
<keyword evidence="1" id="KW-0175">Coiled coil</keyword>
<feature type="compositionally biased region" description="Basic and acidic residues" evidence="2">
    <location>
        <begin position="973"/>
        <end position="986"/>
    </location>
</feature>
<name>A0A672NFV4_SINGR</name>
<feature type="compositionally biased region" description="Basic and acidic residues" evidence="2">
    <location>
        <begin position="1079"/>
        <end position="1098"/>
    </location>
</feature>
<evidence type="ECO:0000256" key="3">
    <source>
        <dbReference type="SAM" id="Phobius"/>
    </source>
</evidence>
<feature type="coiled-coil region" evidence="1">
    <location>
        <begin position="1560"/>
        <end position="1587"/>
    </location>
</feature>
<dbReference type="Pfam" id="PF23456">
    <property type="entry name" value="CSDE1"/>
    <property type="match status" value="1"/>
</dbReference>
<keyword evidence="3" id="KW-1133">Transmembrane helix</keyword>
<proteinExistence type="predicted"/>
<accession>A0A672NFV4</accession>
<keyword evidence="6" id="KW-1185">Reference proteome</keyword>
<feature type="region of interest" description="Disordered" evidence="2">
    <location>
        <begin position="1262"/>
        <end position="1317"/>
    </location>
</feature>
<feature type="compositionally biased region" description="Basic and acidic residues" evidence="2">
    <location>
        <begin position="1199"/>
        <end position="1230"/>
    </location>
</feature>
<feature type="compositionally biased region" description="Low complexity" evidence="2">
    <location>
        <begin position="961"/>
        <end position="972"/>
    </location>
</feature>
<dbReference type="Gene3D" id="2.40.50.140">
    <property type="entry name" value="Nucleic acid-binding proteins"/>
    <property type="match status" value="1"/>
</dbReference>
<feature type="region of interest" description="Disordered" evidence="2">
    <location>
        <begin position="1066"/>
        <end position="1098"/>
    </location>
</feature>